<organism evidence="1 2">
    <name type="scientific">Hydra vulgaris</name>
    <name type="common">Hydra</name>
    <name type="synonym">Hydra attenuata</name>
    <dbReference type="NCBI Taxonomy" id="6087"/>
    <lineage>
        <taxon>Eukaryota</taxon>
        <taxon>Metazoa</taxon>
        <taxon>Cnidaria</taxon>
        <taxon>Hydrozoa</taxon>
        <taxon>Hydroidolina</taxon>
        <taxon>Anthoathecata</taxon>
        <taxon>Aplanulata</taxon>
        <taxon>Hydridae</taxon>
        <taxon>Hydra</taxon>
    </lineage>
</organism>
<dbReference type="Proteomes" id="UP001652625">
    <property type="component" value="Chromosome 10"/>
</dbReference>
<accession>A0ABM4CRR1</accession>
<gene>
    <name evidence="2" type="primary">LOC136086212</name>
</gene>
<sequence>MCNEKSLPQKNDSQEEGKSSLVAGTLTKYAHSVLLQTAQVTAMSNDKLSYSSRILFDSCSQLSYISPALRTKLNLQTIDVKEIIINSFGNKNEKELLERVRFSDKADSVTGDCPLDIDILVGADFYWNFFDNTTVRSKSGPVVLKFKFGGYVLSGFVCDERDNSCSVNTTHVLKEFQNNTFFDETSGHYVVQLPFHEYHPTLADNYSLCVNHQLSHGIIEIVLNHDLDLGDVHYLPHRPVRRDKKVTTKVCMVFDASSKSFGPSLNDCLHVGPSLTTSI</sequence>
<protein>
    <submittedName>
        <fullName evidence="2">Uncharacterized protein LOC136086212</fullName>
    </submittedName>
</protein>
<dbReference type="RefSeq" id="XP_065664568.1">
    <property type="nucleotide sequence ID" value="XM_065808496.1"/>
</dbReference>
<reference evidence="2" key="1">
    <citation type="submission" date="2025-08" db="UniProtKB">
        <authorList>
            <consortium name="RefSeq"/>
        </authorList>
    </citation>
    <scope>IDENTIFICATION</scope>
</reference>
<evidence type="ECO:0000313" key="1">
    <source>
        <dbReference type="Proteomes" id="UP001652625"/>
    </source>
</evidence>
<name>A0ABM4CRR1_HYDVU</name>
<keyword evidence="1" id="KW-1185">Reference proteome</keyword>
<evidence type="ECO:0000313" key="2">
    <source>
        <dbReference type="RefSeq" id="XP_065664568.1"/>
    </source>
</evidence>
<proteinExistence type="predicted"/>
<dbReference type="GeneID" id="136086212"/>